<sequence length="259" mass="28271">MYETGGEEGSGFHALNVAPNQYHRAEGLQRTGDIDITCTLEKVVHGILAADSDRYATLIAAIELQFNGAAGSGDIKVENISFLDTYSLLPTTQEESTTKGGEITVGVDQVASVGTTGKWEKTVTKTTSHAITLTGGKRLVNNRPPNRLATWTLSEDPSHHAGIPASLRVAVVVSREDRELFFCNLGLTCKTDWTTAAKSLFKRIPKDDPIIFQPNPEYKGTRPNKNVQYGEDKLGCVDLDRLCDVTFRTVITGGQNTWK</sequence>
<dbReference type="AlphaFoldDB" id="A0A6A5UH82"/>
<name>A0A6A5UH82_9PLEO</name>
<protein>
    <submittedName>
        <fullName evidence="1">Uncharacterized protein</fullName>
    </submittedName>
</protein>
<evidence type="ECO:0000313" key="2">
    <source>
        <dbReference type="Proteomes" id="UP000800036"/>
    </source>
</evidence>
<reference evidence="1" key="1">
    <citation type="journal article" date="2020" name="Stud. Mycol.">
        <title>101 Dothideomycetes genomes: a test case for predicting lifestyles and emergence of pathogens.</title>
        <authorList>
            <person name="Haridas S."/>
            <person name="Albert R."/>
            <person name="Binder M."/>
            <person name="Bloem J."/>
            <person name="Labutti K."/>
            <person name="Salamov A."/>
            <person name="Andreopoulos B."/>
            <person name="Baker S."/>
            <person name="Barry K."/>
            <person name="Bills G."/>
            <person name="Bluhm B."/>
            <person name="Cannon C."/>
            <person name="Castanera R."/>
            <person name="Culley D."/>
            <person name="Daum C."/>
            <person name="Ezra D."/>
            <person name="Gonzalez J."/>
            <person name="Henrissat B."/>
            <person name="Kuo A."/>
            <person name="Liang C."/>
            <person name="Lipzen A."/>
            <person name="Lutzoni F."/>
            <person name="Magnuson J."/>
            <person name="Mondo S."/>
            <person name="Nolan M."/>
            <person name="Ohm R."/>
            <person name="Pangilinan J."/>
            <person name="Park H.-J."/>
            <person name="Ramirez L."/>
            <person name="Alfaro M."/>
            <person name="Sun H."/>
            <person name="Tritt A."/>
            <person name="Yoshinaga Y."/>
            <person name="Zwiers L.-H."/>
            <person name="Turgeon B."/>
            <person name="Goodwin S."/>
            <person name="Spatafora J."/>
            <person name="Crous P."/>
            <person name="Grigoriev I."/>
        </authorList>
    </citation>
    <scope>NUCLEOTIDE SEQUENCE</scope>
    <source>
        <strain evidence="1">CBS 107.79</strain>
    </source>
</reference>
<keyword evidence="2" id="KW-1185">Reference proteome</keyword>
<dbReference type="EMBL" id="ML976797">
    <property type="protein sequence ID" value="KAF1964245.1"/>
    <property type="molecule type" value="Genomic_DNA"/>
</dbReference>
<gene>
    <name evidence="1" type="ORF">BU23DRAFT_585668</name>
</gene>
<dbReference type="Proteomes" id="UP000800036">
    <property type="component" value="Unassembled WGS sequence"/>
</dbReference>
<proteinExistence type="predicted"/>
<evidence type="ECO:0000313" key="1">
    <source>
        <dbReference type="EMBL" id="KAF1964245.1"/>
    </source>
</evidence>
<accession>A0A6A5UH82</accession>
<organism evidence="1 2">
    <name type="scientific">Bimuria novae-zelandiae CBS 107.79</name>
    <dbReference type="NCBI Taxonomy" id="1447943"/>
    <lineage>
        <taxon>Eukaryota</taxon>
        <taxon>Fungi</taxon>
        <taxon>Dikarya</taxon>
        <taxon>Ascomycota</taxon>
        <taxon>Pezizomycotina</taxon>
        <taxon>Dothideomycetes</taxon>
        <taxon>Pleosporomycetidae</taxon>
        <taxon>Pleosporales</taxon>
        <taxon>Massarineae</taxon>
        <taxon>Didymosphaeriaceae</taxon>
        <taxon>Bimuria</taxon>
    </lineage>
</organism>
<dbReference type="OrthoDB" id="5030973at2759"/>